<sequence>MNKLLKVGFDMDGVILYNPIRFVRPIAKLLKPLKSFFLKQKSESFYFPNSKIEQFLFYLLHKTSFRPDFALKDIRKLVENKQIEAYIVTGRYSFLKKDYENWLRKINSDLIFENCYQNKNDLQPNEFKEKMIKKLNLDIYVEDNWDIVQKLKSSPERSRRIKVFWITNFLDKNIPYKYKYNNLKEVLQNLPEFE</sequence>
<reference evidence="2" key="1">
    <citation type="submission" date="2017-09" db="EMBL/GenBank/DDBJ databases">
        <title>Depth-based differentiation of microbial function through sediment-hosted aquifers and enrichment of novel symbionts in the deep terrestrial subsurface.</title>
        <authorList>
            <person name="Probst A.J."/>
            <person name="Ladd B."/>
            <person name="Jarett J.K."/>
            <person name="Geller-Mcgrath D.E."/>
            <person name="Sieber C.M.K."/>
            <person name="Emerson J.B."/>
            <person name="Anantharaman K."/>
            <person name="Thomas B.C."/>
            <person name="Malmstrom R."/>
            <person name="Stieglmeier M."/>
            <person name="Klingl A."/>
            <person name="Woyke T."/>
            <person name="Ryan C.M."/>
            <person name="Banfield J.F."/>
        </authorList>
    </citation>
    <scope>NUCLEOTIDE SEQUENCE [LARGE SCALE GENOMIC DNA]</scope>
</reference>
<protein>
    <recommendedName>
        <fullName evidence="3">FCP1 homology domain-containing protein</fullName>
    </recommendedName>
</protein>
<name>A0A2M6YUV0_9BACT</name>
<accession>A0A2M6YUV0</accession>
<dbReference type="EMBL" id="PEWY01000053">
    <property type="protein sequence ID" value="PIU37274.1"/>
    <property type="molecule type" value="Genomic_DNA"/>
</dbReference>
<comment type="caution">
    <text evidence="1">The sequence shown here is derived from an EMBL/GenBank/DDBJ whole genome shotgun (WGS) entry which is preliminary data.</text>
</comment>
<dbReference type="Proteomes" id="UP000230184">
    <property type="component" value="Unassembled WGS sequence"/>
</dbReference>
<evidence type="ECO:0008006" key="3">
    <source>
        <dbReference type="Google" id="ProtNLM"/>
    </source>
</evidence>
<dbReference type="InterPro" id="IPR036412">
    <property type="entry name" value="HAD-like_sf"/>
</dbReference>
<proteinExistence type="predicted"/>
<dbReference type="AlphaFoldDB" id="A0A2M6YUV0"/>
<gene>
    <name evidence="1" type="ORF">COT02_01735</name>
</gene>
<evidence type="ECO:0000313" key="2">
    <source>
        <dbReference type="Proteomes" id="UP000230184"/>
    </source>
</evidence>
<evidence type="ECO:0000313" key="1">
    <source>
        <dbReference type="EMBL" id="PIU37274.1"/>
    </source>
</evidence>
<organism evidence="1 2">
    <name type="scientific">Candidatus Roizmanbacteria bacterium CG07_land_8_20_14_0_80_34_15</name>
    <dbReference type="NCBI Taxonomy" id="1974849"/>
    <lineage>
        <taxon>Bacteria</taxon>
        <taxon>Candidatus Roizmaniibacteriota</taxon>
    </lineage>
</organism>
<dbReference type="SUPFAM" id="SSF56784">
    <property type="entry name" value="HAD-like"/>
    <property type="match status" value="1"/>
</dbReference>